<accession>A0A385YVU5</accession>
<dbReference type="KEGG" id="paek:D3873_06930"/>
<gene>
    <name evidence="1" type="ORF">D3873_06930</name>
</gene>
<keyword evidence="2" id="KW-1185">Reference proteome</keyword>
<dbReference type="RefSeq" id="WP_119883371.1">
    <property type="nucleotide sequence ID" value="NZ_CP032418.1"/>
</dbReference>
<sequence length="433" mass="48976">MTAEIGILNRTGVALAADSAVTIGSNFSQKVYNSANKLFSLSKQHPVGIMIYGSANFMGVPWEIIIKEFRKSLKMEKFDSLEEYCTKFFSYMISNDVLLSQYSEYAQVERVFSSYLIELLNNVNDTIHNLYTEKKITPSESNVEEVISEKVEELISVLSEIDTLGNFNDSFIQDFIKVHSTTINQVLSRTIFIPLSEETLKKFHELATLLFSKNVFSELVSGIVIAGYGEKEVFPSMFEFETEGMFCGKFKLIQKGHTVISTEDKEGTSSAAVRAFAQSEMVQMFMHGIAPNMEDMIYNGLYSTLIEIYPNAIKESIIPEINEEQFSRLSEFGEDVMESFVSNLEEMKNSQFVRPIVNIVDILPKEELAAMAEALVNLTSFKRKVTIDAETVGGPIDVAVITKGDGFIWIKRKHYFKPELNYQYFQNIGKGES</sequence>
<name>A0A385YVU5_9BACL</name>
<dbReference type="Proteomes" id="UP000265725">
    <property type="component" value="Chromosome"/>
</dbReference>
<protein>
    <submittedName>
        <fullName evidence="1">Uncharacterized protein</fullName>
    </submittedName>
</protein>
<evidence type="ECO:0000313" key="1">
    <source>
        <dbReference type="EMBL" id="AYC29633.1"/>
    </source>
</evidence>
<evidence type="ECO:0000313" key="2">
    <source>
        <dbReference type="Proteomes" id="UP000265725"/>
    </source>
</evidence>
<dbReference type="EMBL" id="CP032418">
    <property type="protein sequence ID" value="AYC29633.1"/>
    <property type="molecule type" value="Genomic_DNA"/>
</dbReference>
<dbReference type="AlphaFoldDB" id="A0A385YVU5"/>
<reference evidence="2" key="1">
    <citation type="submission" date="2018-09" db="EMBL/GenBank/DDBJ databases">
        <authorList>
            <person name="Zhu H."/>
        </authorList>
    </citation>
    <scope>NUCLEOTIDE SEQUENCE [LARGE SCALE GENOMIC DNA]</scope>
    <source>
        <strain evidence="2">K2R23-3</strain>
    </source>
</reference>
<organism evidence="1 2">
    <name type="scientific">Paenisporosarcina cavernae</name>
    <dbReference type="NCBI Taxonomy" id="2320858"/>
    <lineage>
        <taxon>Bacteria</taxon>
        <taxon>Bacillati</taxon>
        <taxon>Bacillota</taxon>
        <taxon>Bacilli</taxon>
        <taxon>Bacillales</taxon>
        <taxon>Caryophanaceae</taxon>
        <taxon>Paenisporosarcina</taxon>
    </lineage>
</organism>
<dbReference type="OrthoDB" id="978985at2"/>
<proteinExistence type="predicted"/>